<keyword evidence="5" id="KW-0998">Cell outer membrane</keyword>
<dbReference type="PATRIC" id="fig|693979.3.peg.616"/>
<dbReference type="InterPro" id="IPR033985">
    <property type="entry name" value="SusD-like_N"/>
</dbReference>
<dbReference type="Pfam" id="PF14322">
    <property type="entry name" value="SusD-like_3"/>
    <property type="match status" value="1"/>
</dbReference>
<evidence type="ECO:0000313" key="8">
    <source>
        <dbReference type="EMBL" id="ADV42602.1"/>
    </source>
</evidence>
<evidence type="ECO:0000256" key="4">
    <source>
        <dbReference type="ARBA" id="ARBA00023136"/>
    </source>
</evidence>
<proteinExistence type="inferred from homology"/>
<dbReference type="EMBL" id="CP002352">
    <property type="protein sequence ID" value="ADV42602.1"/>
    <property type="molecule type" value="Genomic_DNA"/>
</dbReference>
<dbReference type="Proteomes" id="UP000008630">
    <property type="component" value="Chromosome"/>
</dbReference>
<dbReference type="RefSeq" id="WP_013546217.1">
    <property type="nucleotide sequence ID" value="NC_014933.1"/>
</dbReference>
<accession>E6SWK4</accession>
<keyword evidence="3" id="KW-0732">Signal</keyword>
<dbReference type="STRING" id="693979.Bache_0577"/>
<keyword evidence="4" id="KW-0472">Membrane</keyword>
<dbReference type="OrthoDB" id="5694214at2"/>
<evidence type="ECO:0000256" key="1">
    <source>
        <dbReference type="ARBA" id="ARBA00004442"/>
    </source>
</evidence>
<dbReference type="InterPro" id="IPR011990">
    <property type="entry name" value="TPR-like_helical_dom_sf"/>
</dbReference>
<dbReference type="HOGENOM" id="CLU_015553_1_3_10"/>
<reference evidence="8 9" key="2">
    <citation type="journal article" date="2011" name="Stand. Genomic Sci.">
        <title>Complete genome sequence of Bacteroides helcogenes type strain (P 36-108).</title>
        <authorList>
            <person name="Pati A."/>
            <person name="Gronow S."/>
            <person name="Zeytun A."/>
            <person name="Lapidus A."/>
            <person name="Nolan M."/>
            <person name="Hammon N."/>
            <person name="Deshpande S."/>
            <person name="Cheng J.F."/>
            <person name="Tapia R."/>
            <person name="Han C."/>
            <person name="Goodwin L."/>
            <person name="Pitluck S."/>
            <person name="Liolios K."/>
            <person name="Pagani I."/>
            <person name="Ivanova N."/>
            <person name="Mavromatis K."/>
            <person name="Chen A."/>
            <person name="Palaniappan K."/>
            <person name="Land M."/>
            <person name="Hauser L."/>
            <person name="Chang Y.J."/>
            <person name="Jeffries C.D."/>
            <person name="Detter J.C."/>
            <person name="Brambilla E."/>
            <person name="Rohde M."/>
            <person name="Goker M."/>
            <person name="Woyke T."/>
            <person name="Bristow J."/>
            <person name="Eisen J.A."/>
            <person name="Markowitz V."/>
            <person name="Hugenholtz P."/>
            <person name="Kyrpides N.C."/>
            <person name="Klenk H.P."/>
            <person name="Lucas S."/>
        </authorList>
    </citation>
    <scope>NUCLEOTIDE SEQUENCE [LARGE SCALE GENOMIC DNA]</scope>
    <source>
        <strain evidence="9">ATCC 35417 / DSM 20613 / JCM 6297 / CCUG 15421 / P 36-108</strain>
    </source>
</reference>
<evidence type="ECO:0000256" key="2">
    <source>
        <dbReference type="ARBA" id="ARBA00006275"/>
    </source>
</evidence>
<reference key="1">
    <citation type="submission" date="2010-11" db="EMBL/GenBank/DDBJ databases">
        <title>The complete genome of Bacteroides helcogenes P 36-108.</title>
        <authorList>
            <consortium name="US DOE Joint Genome Institute (JGI-PGF)"/>
            <person name="Lucas S."/>
            <person name="Copeland A."/>
            <person name="Lapidus A."/>
            <person name="Bruce D."/>
            <person name="Goodwin L."/>
            <person name="Pitluck S."/>
            <person name="Kyrpides N."/>
            <person name="Mavromatis K."/>
            <person name="Ivanova N."/>
            <person name="Zeytun A."/>
            <person name="Brettin T."/>
            <person name="Detter J.C."/>
            <person name="Tapia R."/>
            <person name="Han C."/>
            <person name="Land M."/>
            <person name="Hauser L."/>
            <person name="Markowitz V."/>
            <person name="Cheng J.-F."/>
            <person name="Hugenholtz P."/>
            <person name="Woyke T."/>
            <person name="Wu D."/>
            <person name="Gronow S."/>
            <person name="Wellnitz S."/>
            <person name="Brambilla E."/>
            <person name="Klenk H.-P."/>
            <person name="Eisen J.A."/>
        </authorList>
    </citation>
    <scope>NUCLEOTIDE SEQUENCE</scope>
    <source>
        <strain>P 36-108</strain>
    </source>
</reference>
<dbReference type="InterPro" id="IPR012944">
    <property type="entry name" value="SusD_RagB_dom"/>
</dbReference>
<evidence type="ECO:0000259" key="7">
    <source>
        <dbReference type="Pfam" id="PF14322"/>
    </source>
</evidence>
<gene>
    <name evidence="8" type="ordered locus">Bache_0577</name>
</gene>
<evidence type="ECO:0000256" key="3">
    <source>
        <dbReference type="ARBA" id="ARBA00022729"/>
    </source>
</evidence>
<evidence type="ECO:0000313" key="9">
    <source>
        <dbReference type="Proteomes" id="UP000008630"/>
    </source>
</evidence>
<feature type="domain" description="RagB/SusD" evidence="6">
    <location>
        <begin position="348"/>
        <end position="451"/>
    </location>
</feature>
<dbReference type="PROSITE" id="PS51257">
    <property type="entry name" value="PROKAR_LIPOPROTEIN"/>
    <property type="match status" value="1"/>
</dbReference>
<organism evidence="8 9">
    <name type="scientific">Bacteroides helcogenes (strain ATCC 35417 / DSM 20613 / JCM 6297 / CCUG 15421 / P 36-108)</name>
    <dbReference type="NCBI Taxonomy" id="693979"/>
    <lineage>
        <taxon>Bacteria</taxon>
        <taxon>Pseudomonadati</taxon>
        <taxon>Bacteroidota</taxon>
        <taxon>Bacteroidia</taxon>
        <taxon>Bacteroidales</taxon>
        <taxon>Bacteroidaceae</taxon>
        <taxon>Bacteroides</taxon>
    </lineage>
</organism>
<keyword evidence="9" id="KW-1185">Reference proteome</keyword>
<comment type="subcellular location">
    <subcellularLocation>
        <location evidence="1">Cell outer membrane</location>
    </subcellularLocation>
</comment>
<protein>
    <submittedName>
        <fullName evidence="8">RagB/SusD domain protein</fullName>
    </submittedName>
</protein>
<dbReference type="SUPFAM" id="SSF48452">
    <property type="entry name" value="TPR-like"/>
    <property type="match status" value="1"/>
</dbReference>
<evidence type="ECO:0000256" key="5">
    <source>
        <dbReference type="ARBA" id="ARBA00023237"/>
    </source>
</evidence>
<dbReference type="Pfam" id="PF07980">
    <property type="entry name" value="SusD_RagB"/>
    <property type="match status" value="1"/>
</dbReference>
<dbReference type="KEGG" id="bhl:Bache_0577"/>
<evidence type="ECO:0000259" key="6">
    <source>
        <dbReference type="Pfam" id="PF07980"/>
    </source>
</evidence>
<dbReference type="GO" id="GO:0009279">
    <property type="term" value="C:cell outer membrane"/>
    <property type="evidence" value="ECO:0007669"/>
    <property type="project" value="UniProtKB-SubCell"/>
</dbReference>
<dbReference type="eggNOG" id="COG0702">
    <property type="taxonomic scope" value="Bacteria"/>
</dbReference>
<sequence length="492" mass="55614">MKKILYMTFASSLLLTASCVDLNQEPLSFITEEEYIEYPKDVASTAKGVTALYHDLWGGNYGFNTRLQRLSVSADDITYSPTKANNPLGLFESLTPSISGNDADFSNPWIFFYKVISSANKIIEGTPIPTTKPEEMQQVLGEAYFMRGLSYFYLVRLFGEVPLMLTKADIKEGVPRTSVAEIYDKAIIPSLTKAAEWLPSKSRSGFSSTPSQWAAKACLADAYITMAGWPLNKGQEYYGKAAVTAKDIILNSGLKLTEKYANLWMEDKKEEANEHLFALHHNAKQKTASNYGKSYYPADFFPNAGWSDYYANESFYLKYPDDDRKAHNFMVKWPVSKSKVVNYKESADGLPAISKYYNYNEGAPGKSAQANGITCIYRYADVLLMYAEASVRATNTIDPLARKSLEEVQSRAHSSLTKTTDPQSFINAVFDERGWEFFAEMKRWFDLVRLQKLSEVKPTEWEGSLFKANSHYYFPVPSQQILLTEWTNNAGY</sequence>
<name>E6SWK4_BACT6</name>
<comment type="similarity">
    <text evidence="2">Belongs to the SusD family.</text>
</comment>
<dbReference type="AlphaFoldDB" id="E6SWK4"/>
<dbReference type="Gene3D" id="1.25.40.390">
    <property type="match status" value="1"/>
</dbReference>
<feature type="domain" description="SusD-like N-terminal" evidence="7">
    <location>
        <begin position="93"/>
        <end position="223"/>
    </location>
</feature>